<dbReference type="SUPFAM" id="SSF56112">
    <property type="entry name" value="Protein kinase-like (PK-like)"/>
    <property type="match status" value="1"/>
</dbReference>
<dbReference type="InterPro" id="IPR013210">
    <property type="entry name" value="LRR_N_plant-typ"/>
</dbReference>
<dbReference type="InterPro" id="IPR001611">
    <property type="entry name" value="Leu-rich_rpt"/>
</dbReference>
<evidence type="ECO:0000256" key="6">
    <source>
        <dbReference type="ARBA" id="ARBA00023136"/>
    </source>
</evidence>
<evidence type="ECO:0000256" key="1">
    <source>
        <dbReference type="ARBA" id="ARBA00004370"/>
    </source>
</evidence>
<dbReference type="GO" id="GO:0005524">
    <property type="term" value="F:ATP binding"/>
    <property type="evidence" value="ECO:0007669"/>
    <property type="project" value="InterPro"/>
</dbReference>
<feature type="compositionally biased region" description="Low complexity" evidence="7">
    <location>
        <begin position="619"/>
        <end position="644"/>
    </location>
</feature>
<protein>
    <submittedName>
        <fullName evidence="11">Protein kinase domain</fullName>
    </submittedName>
</protein>
<reference evidence="11 12" key="1">
    <citation type="submission" date="2023-12" db="EMBL/GenBank/DDBJ databases">
        <title>A high-quality genome assembly for Dillenia turbinata (Dilleniales).</title>
        <authorList>
            <person name="Chanderbali A."/>
        </authorList>
    </citation>
    <scope>NUCLEOTIDE SEQUENCE [LARGE SCALE GENOMIC DNA]</scope>
    <source>
        <strain evidence="11">LSX21</strain>
        <tissue evidence="11">Leaf</tissue>
    </source>
</reference>
<dbReference type="Gene3D" id="1.10.510.10">
    <property type="entry name" value="Transferase(Phosphotransferase) domain 1"/>
    <property type="match status" value="1"/>
</dbReference>
<feature type="chain" id="PRO_5042846308" evidence="9">
    <location>
        <begin position="21"/>
        <end position="644"/>
    </location>
</feature>
<dbReference type="Pfam" id="PF00069">
    <property type="entry name" value="Pkinase"/>
    <property type="match status" value="1"/>
</dbReference>
<comment type="subcellular location">
    <subcellularLocation>
        <location evidence="1">Membrane</location>
    </subcellularLocation>
</comment>
<evidence type="ECO:0000256" key="4">
    <source>
        <dbReference type="ARBA" id="ARBA00022737"/>
    </source>
</evidence>
<dbReference type="AlphaFoldDB" id="A0AAN8VBZ9"/>
<dbReference type="SUPFAM" id="SSF52058">
    <property type="entry name" value="L domain-like"/>
    <property type="match status" value="1"/>
</dbReference>
<keyword evidence="5 8" id="KW-1133">Transmembrane helix</keyword>
<dbReference type="Proteomes" id="UP001370490">
    <property type="component" value="Unassembled WGS sequence"/>
</dbReference>
<evidence type="ECO:0000313" key="12">
    <source>
        <dbReference type="Proteomes" id="UP001370490"/>
    </source>
</evidence>
<accession>A0AAN8VBZ9</accession>
<evidence type="ECO:0000313" key="11">
    <source>
        <dbReference type="EMBL" id="KAK6927276.1"/>
    </source>
</evidence>
<feature type="signal peptide" evidence="9">
    <location>
        <begin position="1"/>
        <end position="20"/>
    </location>
</feature>
<dbReference type="PANTHER" id="PTHR48007:SF53">
    <property type="entry name" value="OS01G0711200 PROTEIN"/>
    <property type="match status" value="1"/>
</dbReference>
<dbReference type="PANTHER" id="PTHR48007">
    <property type="entry name" value="LEUCINE-RICH REPEAT RECEPTOR-LIKE PROTEIN KINASE PXC1"/>
    <property type="match status" value="1"/>
</dbReference>
<proteinExistence type="predicted"/>
<keyword evidence="11" id="KW-0418">Kinase</keyword>
<evidence type="ECO:0000259" key="10">
    <source>
        <dbReference type="PROSITE" id="PS50011"/>
    </source>
</evidence>
<sequence>MSKLLGLSLLIFVLLSLATSISISADDKLTLLAFKVSVVDHANSLSSWSNSTDPCSGTWLGVTCNIQTKHVTRLLLQNLNLTGSIQTLVSLSHLRLLSLKHNHLSLSNLSFSSFPNLKHLYLSHNLFSGQFPAGISHLRRLRRLDLSDNFFSGEIPLNELFQLPNLLTLRLEKNAFAGSLSLSLSSSSPFRILDFNVSFNNLSGEIPASLSIFPASSFSHNRNLCGMPLQEICQQNSTAVIKPVPTRVSDSDRRKRNNSVILIIIIADAAAIMITIAFVTLACYFCKRRERVVREEEKEKERERKKRIGRGEVQGKKSEDEIMVFFDGCIGFTKVDDLLTASAEMLGKGSVGTTYKVVMEGGDAVVVKRVRQRRKRNGYDWFLREIGGLRHCNVVSLRAYYSSPDELLLVFDFLPNQSLWSLLHGNRGPGRTPVDWTTRLKIASDSAKGLAYLHSYRKTKLLHGHLTSSNIIVDQLGNACIADVGLYQILSFPSDSSNNAYKAPELLKDNTHQKYTHKCDVYSFGIILLEILTGKMPTGEGETSLVRWVRCVVKEHWTWEVFDFELLRYKDMEDEMIALMQVALLCLAQSSKDRPKMSVVHKMIEDIRKKGNGDDRIHSALNNELSSESSPSLSESTPNFTSSN</sequence>
<dbReference type="Gene3D" id="3.30.200.20">
    <property type="entry name" value="Phosphorylase Kinase, domain 1"/>
    <property type="match status" value="1"/>
</dbReference>
<gene>
    <name evidence="11" type="ORF">RJ641_005867</name>
</gene>
<dbReference type="GO" id="GO:0004672">
    <property type="term" value="F:protein kinase activity"/>
    <property type="evidence" value="ECO:0007669"/>
    <property type="project" value="InterPro"/>
</dbReference>
<evidence type="ECO:0000256" key="9">
    <source>
        <dbReference type="SAM" id="SignalP"/>
    </source>
</evidence>
<comment type="caution">
    <text evidence="11">The sequence shown here is derived from an EMBL/GenBank/DDBJ whole genome shotgun (WGS) entry which is preliminary data.</text>
</comment>
<dbReference type="Pfam" id="PF08263">
    <property type="entry name" value="LRRNT_2"/>
    <property type="match status" value="1"/>
</dbReference>
<dbReference type="EMBL" id="JBAMMX010000014">
    <property type="protein sequence ID" value="KAK6927276.1"/>
    <property type="molecule type" value="Genomic_DNA"/>
</dbReference>
<dbReference type="Pfam" id="PF13855">
    <property type="entry name" value="LRR_8"/>
    <property type="match status" value="1"/>
</dbReference>
<feature type="domain" description="Protein kinase" evidence="10">
    <location>
        <begin position="340"/>
        <end position="604"/>
    </location>
</feature>
<dbReference type="PROSITE" id="PS50011">
    <property type="entry name" value="PROTEIN_KINASE_DOM"/>
    <property type="match status" value="1"/>
</dbReference>
<keyword evidence="9" id="KW-0732">Signal</keyword>
<evidence type="ECO:0000256" key="5">
    <source>
        <dbReference type="ARBA" id="ARBA00022989"/>
    </source>
</evidence>
<organism evidence="11 12">
    <name type="scientific">Dillenia turbinata</name>
    <dbReference type="NCBI Taxonomy" id="194707"/>
    <lineage>
        <taxon>Eukaryota</taxon>
        <taxon>Viridiplantae</taxon>
        <taxon>Streptophyta</taxon>
        <taxon>Embryophyta</taxon>
        <taxon>Tracheophyta</taxon>
        <taxon>Spermatophyta</taxon>
        <taxon>Magnoliopsida</taxon>
        <taxon>eudicotyledons</taxon>
        <taxon>Gunneridae</taxon>
        <taxon>Pentapetalae</taxon>
        <taxon>Dilleniales</taxon>
        <taxon>Dilleniaceae</taxon>
        <taxon>Dillenia</taxon>
    </lineage>
</organism>
<evidence type="ECO:0000256" key="3">
    <source>
        <dbReference type="ARBA" id="ARBA00022692"/>
    </source>
</evidence>
<dbReference type="InterPro" id="IPR046959">
    <property type="entry name" value="PRK1-6/SRF4-like"/>
</dbReference>
<keyword evidence="2" id="KW-0433">Leucine-rich repeat</keyword>
<evidence type="ECO:0000256" key="8">
    <source>
        <dbReference type="SAM" id="Phobius"/>
    </source>
</evidence>
<evidence type="ECO:0000256" key="2">
    <source>
        <dbReference type="ARBA" id="ARBA00022614"/>
    </source>
</evidence>
<keyword evidence="11" id="KW-0808">Transferase</keyword>
<dbReference type="GO" id="GO:0016020">
    <property type="term" value="C:membrane"/>
    <property type="evidence" value="ECO:0007669"/>
    <property type="project" value="UniProtKB-SubCell"/>
</dbReference>
<name>A0AAN8VBZ9_9MAGN</name>
<dbReference type="InterPro" id="IPR000719">
    <property type="entry name" value="Prot_kinase_dom"/>
</dbReference>
<keyword evidence="3 8" id="KW-0812">Transmembrane</keyword>
<evidence type="ECO:0000256" key="7">
    <source>
        <dbReference type="SAM" id="MobiDB-lite"/>
    </source>
</evidence>
<keyword evidence="4" id="KW-0677">Repeat</keyword>
<keyword evidence="12" id="KW-1185">Reference proteome</keyword>
<dbReference type="Gene3D" id="3.80.10.10">
    <property type="entry name" value="Ribonuclease Inhibitor"/>
    <property type="match status" value="2"/>
</dbReference>
<dbReference type="InterPro" id="IPR011009">
    <property type="entry name" value="Kinase-like_dom_sf"/>
</dbReference>
<feature type="region of interest" description="Disordered" evidence="7">
    <location>
        <begin position="610"/>
        <end position="644"/>
    </location>
</feature>
<feature type="transmembrane region" description="Helical" evidence="8">
    <location>
        <begin position="260"/>
        <end position="285"/>
    </location>
</feature>
<keyword evidence="6 8" id="KW-0472">Membrane</keyword>
<dbReference type="InterPro" id="IPR032675">
    <property type="entry name" value="LRR_dom_sf"/>
</dbReference>